<sequence length="288" mass="33054">MDNLDFSEEEIRQQLALLGYADVPDRRLREFKRGDSRVARPTTRKPEDRPPFCARSDHENPLFPDLERLIQNGGGPDDAPVTSAGDRGEPGPPAYTEEKGDRFGRRFIKRKVLRKREGRSLVCDESIYSQEDGSASLPDRLSQLRLGEAENHHAGVLSDSVEGVSLSTSMVRTRSRSESDFRAKPKSCKLPPVSPGVKDGQLWSPPPRYFHYKQLWDQLKLPGERDHRELRWEIRERLAYRPPAPKARRSLAANGYVIPTDKKRSALRWEVRSLMAHPHLPHRFTCRF</sequence>
<keyword evidence="5" id="KW-0970">Cilium biogenesis/degradation</keyword>
<feature type="domain" description="Centriolar and ciliogenesis-associated protein HYLS1 C-terminal" evidence="9">
    <location>
        <begin position="208"/>
        <end position="276"/>
    </location>
</feature>
<evidence type="ECO:0000259" key="9">
    <source>
        <dbReference type="Pfam" id="PF15311"/>
    </source>
</evidence>
<feature type="compositionally biased region" description="Basic and acidic residues" evidence="8">
    <location>
        <begin position="31"/>
        <end position="68"/>
    </location>
</feature>
<keyword evidence="7" id="KW-0966">Cell projection</keyword>
<dbReference type="InterPro" id="IPR052319">
    <property type="entry name" value="Centriolar_ciliogenesis_assoc"/>
</dbReference>
<dbReference type="GO" id="GO:0005814">
    <property type="term" value="C:centriole"/>
    <property type="evidence" value="ECO:0007669"/>
    <property type="project" value="UniProtKB-SubCell"/>
</dbReference>
<dbReference type="GO" id="GO:0060271">
    <property type="term" value="P:cilium assembly"/>
    <property type="evidence" value="ECO:0007669"/>
    <property type="project" value="TreeGrafter"/>
</dbReference>
<dbReference type="InterPro" id="IPR027918">
    <property type="entry name" value="HYLS1_C_dom"/>
</dbReference>
<evidence type="ECO:0000313" key="10">
    <source>
        <dbReference type="Ensembl" id="ENSHCOP00000017894.1"/>
    </source>
</evidence>
<keyword evidence="11" id="KW-1185">Reference proteome</keyword>
<evidence type="ECO:0000256" key="7">
    <source>
        <dbReference type="ARBA" id="ARBA00023273"/>
    </source>
</evidence>
<name>A0A3Q2YHZ9_HIPCM</name>
<dbReference type="Ensembl" id="ENSHCOT00000012631.1">
    <property type="protein sequence ID" value="ENSHCOP00000017894.1"/>
    <property type="gene ID" value="ENSHCOG00000002027.1"/>
</dbReference>
<proteinExistence type="inferred from homology"/>
<comment type="similarity">
    <text evidence="3">Belongs to the HYLS1 family.</text>
</comment>
<keyword evidence="6" id="KW-0206">Cytoskeleton</keyword>
<evidence type="ECO:0000256" key="3">
    <source>
        <dbReference type="ARBA" id="ARBA00010091"/>
    </source>
</evidence>
<evidence type="ECO:0000256" key="4">
    <source>
        <dbReference type="ARBA" id="ARBA00022490"/>
    </source>
</evidence>
<dbReference type="Pfam" id="PF15311">
    <property type="entry name" value="HYLS1_C"/>
    <property type="match status" value="1"/>
</dbReference>
<feature type="region of interest" description="Disordered" evidence="8">
    <location>
        <begin position="168"/>
        <end position="197"/>
    </location>
</feature>
<dbReference type="Proteomes" id="UP000264820">
    <property type="component" value="Unplaced"/>
</dbReference>
<feature type="region of interest" description="Disordered" evidence="8">
    <location>
        <begin position="31"/>
        <end position="99"/>
    </location>
</feature>
<evidence type="ECO:0000256" key="6">
    <source>
        <dbReference type="ARBA" id="ARBA00023212"/>
    </source>
</evidence>
<dbReference type="GeneTree" id="ENSGT00390000008848"/>
<evidence type="ECO:0000256" key="2">
    <source>
        <dbReference type="ARBA" id="ARBA00004138"/>
    </source>
</evidence>
<dbReference type="AlphaFoldDB" id="A0A3Q2YHZ9"/>
<reference evidence="10" key="1">
    <citation type="submission" date="2025-08" db="UniProtKB">
        <authorList>
            <consortium name="Ensembl"/>
        </authorList>
    </citation>
    <scope>IDENTIFICATION</scope>
</reference>
<evidence type="ECO:0000256" key="1">
    <source>
        <dbReference type="ARBA" id="ARBA00004114"/>
    </source>
</evidence>
<accession>A0A3Q2YHZ9</accession>
<dbReference type="PANTHER" id="PTHR34174">
    <property type="entry name" value="HYDROLETHALUS SYNDROME PROTEIN 1"/>
    <property type="match status" value="1"/>
</dbReference>
<evidence type="ECO:0000256" key="8">
    <source>
        <dbReference type="SAM" id="MobiDB-lite"/>
    </source>
</evidence>
<keyword evidence="4" id="KW-0963">Cytoplasm</keyword>
<comment type="subcellular location">
    <subcellularLocation>
        <location evidence="2">Cell projection</location>
        <location evidence="2">Cilium</location>
    </subcellularLocation>
    <subcellularLocation>
        <location evidence="1">Cytoplasm</location>
        <location evidence="1">Cytoskeleton</location>
        <location evidence="1">Microtubule organizing center</location>
        <location evidence="1">Centrosome</location>
        <location evidence="1">Centriole</location>
    </subcellularLocation>
</comment>
<evidence type="ECO:0000313" key="11">
    <source>
        <dbReference type="Proteomes" id="UP000264820"/>
    </source>
</evidence>
<dbReference type="OMA" id="PNDYIVP"/>
<protein>
    <submittedName>
        <fullName evidence="10">HYLS1 centriolar and ciliogenesis associated</fullName>
    </submittedName>
</protein>
<reference evidence="10" key="2">
    <citation type="submission" date="2025-09" db="UniProtKB">
        <authorList>
            <consortium name="Ensembl"/>
        </authorList>
    </citation>
    <scope>IDENTIFICATION</scope>
</reference>
<organism evidence="10 11">
    <name type="scientific">Hippocampus comes</name>
    <name type="common">Tiger tail seahorse</name>
    <dbReference type="NCBI Taxonomy" id="109280"/>
    <lineage>
        <taxon>Eukaryota</taxon>
        <taxon>Metazoa</taxon>
        <taxon>Chordata</taxon>
        <taxon>Craniata</taxon>
        <taxon>Vertebrata</taxon>
        <taxon>Euteleostomi</taxon>
        <taxon>Actinopterygii</taxon>
        <taxon>Neopterygii</taxon>
        <taxon>Teleostei</taxon>
        <taxon>Neoteleostei</taxon>
        <taxon>Acanthomorphata</taxon>
        <taxon>Syngnathiaria</taxon>
        <taxon>Syngnathiformes</taxon>
        <taxon>Syngnathoidei</taxon>
        <taxon>Syngnathidae</taxon>
        <taxon>Hippocampus</taxon>
    </lineage>
</organism>
<dbReference type="PANTHER" id="PTHR34174:SF1">
    <property type="entry name" value="CENTRIOLAR AND CILIOGENESIS-ASSOCIATED PROTEIN HYLS1"/>
    <property type="match status" value="1"/>
</dbReference>
<evidence type="ECO:0000256" key="5">
    <source>
        <dbReference type="ARBA" id="ARBA00022794"/>
    </source>
</evidence>
<dbReference type="GO" id="GO:0097730">
    <property type="term" value="C:non-motile cilium"/>
    <property type="evidence" value="ECO:0007669"/>
    <property type="project" value="TreeGrafter"/>
</dbReference>